<evidence type="ECO:0000256" key="2">
    <source>
        <dbReference type="SAM" id="MobiDB-lite"/>
    </source>
</evidence>
<feature type="region of interest" description="Disordered" evidence="2">
    <location>
        <begin position="66"/>
        <end position="114"/>
    </location>
</feature>
<evidence type="ECO:0000259" key="3">
    <source>
        <dbReference type="PROSITE" id="PS50157"/>
    </source>
</evidence>
<proteinExistence type="predicted"/>
<feature type="compositionally biased region" description="Polar residues" evidence="2">
    <location>
        <begin position="44"/>
        <end position="54"/>
    </location>
</feature>
<dbReference type="STRING" id="56484.A0A1Y2FAK7"/>
<reference evidence="4 5" key="1">
    <citation type="submission" date="2016-07" db="EMBL/GenBank/DDBJ databases">
        <title>Pervasive Adenine N6-methylation of Active Genes in Fungi.</title>
        <authorList>
            <consortium name="DOE Joint Genome Institute"/>
            <person name="Mondo S.J."/>
            <person name="Dannebaum R.O."/>
            <person name="Kuo R.C."/>
            <person name="Labutti K."/>
            <person name="Haridas S."/>
            <person name="Kuo A."/>
            <person name="Salamov A."/>
            <person name="Ahrendt S.R."/>
            <person name="Lipzen A."/>
            <person name="Sullivan W."/>
            <person name="Andreopoulos W.B."/>
            <person name="Clum A."/>
            <person name="Lindquist E."/>
            <person name="Daum C."/>
            <person name="Ramamoorthy G.K."/>
            <person name="Gryganskyi A."/>
            <person name="Culley D."/>
            <person name="Magnuson J.K."/>
            <person name="James T.Y."/>
            <person name="O'Malley M.A."/>
            <person name="Stajich J.E."/>
            <person name="Spatafora J.W."/>
            <person name="Visel A."/>
            <person name="Grigoriev I.V."/>
        </authorList>
    </citation>
    <scope>NUCLEOTIDE SEQUENCE [LARGE SCALE GENOMIC DNA]</scope>
    <source>
        <strain evidence="4 5">12-1054</strain>
    </source>
</reference>
<feature type="compositionally biased region" description="Low complexity" evidence="2">
    <location>
        <begin position="84"/>
        <end position="95"/>
    </location>
</feature>
<dbReference type="OrthoDB" id="4822at2759"/>
<dbReference type="GO" id="GO:0008270">
    <property type="term" value="F:zinc ion binding"/>
    <property type="evidence" value="ECO:0007669"/>
    <property type="project" value="UniProtKB-KW"/>
</dbReference>
<keyword evidence="5" id="KW-1185">Reference proteome</keyword>
<accession>A0A1Y2FAK7</accession>
<comment type="caution">
    <text evidence="4">The sequence shown here is derived from an EMBL/GenBank/DDBJ whole genome shotgun (WGS) entry which is preliminary data.</text>
</comment>
<name>A0A1Y2FAK7_PROLT</name>
<keyword evidence="1" id="KW-0862">Zinc</keyword>
<gene>
    <name evidence="4" type="ORF">BCR37DRAFT_388110</name>
</gene>
<protein>
    <recommendedName>
        <fullName evidence="3">C2H2-type domain-containing protein</fullName>
    </recommendedName>
</protein>
<dbReference type="EMBL" id="MCFI01000013">
    <property type="protein sequence ID" value="ORY80376.1"/>
    <property type="molecule type" value="Genomic_DNA"/>
</dbReference>
<dbReference type="PROSITE" id="PS00028">
    <property type="entry name" value="ZINC_FINGER_C2H2_1"/>
    <property type="match status" value="1"/>
</dbReference>
<dbReference type="AlphaFoldDB" id="A0A1Y2FAK7"/>
<sequence>MSKLNFTCDLCRKSYARIHDLDAHLSSFDHLHNERRKTLRQVHSRTAPSTSSQDDGMLKVLSVTPAPAAKKHKSGGFKSAFGLTSRPRSTTPETTAQEDTSGLYDPRFPTMGWD</sequence>
<feature type="region of interest" description="Disordered" evidence="2">
    <location>
        <begin position="39"/>
        <end position="58"/>
    </location>
</feature>
<dbReference type="PROSITE" id="PS50157">
    <property type="entry name" value="ZINC_FINGER_C2H2_2"/>
    <property type="match status" value="1"/>
</dbReference>
<evidence type="ECO:0000256" key="1">
    <source>
        <dbReference type="PROSITE-ProRule" id="PRU00042"/>
    </source>
</evidence>
<keyword evidence="1" id="KW-0863">Zinc-finger</keyword>
<dbReference type="RefSeq" id="XP_040724264.1">
    <property type="nucleotide sequence ID" value="XM_040870591.1"/>
</dbReference>
<dbReference type="Proteomes" id="UP000193685">
    <property type="component" value="Unassembled WGS sequence"/>
</dbReference>
<evidence type="ECO:0000313" key="4">
    <source>
        <dbReference type="EMBL" id="ORY80376.1"/>
    </source>
</evidence>
<feature type="domain" description="C2H2-type" evidence="3">
    <location>
        <begin position="6"/>
        <end position="37"/>
    </location>
</feature>
<dbReference type="InterPro" id="IPR013087">
    <property type="entry name" value="Znf_C2H2_type"/>
</dbReference>
<evidence type="ECO:0000313" key="5">
    <source>
        <dbReference type="Proteomes" id="UP000193685"/>
    </source>
</evidence>
<organism evidence="4 5">
    <name type="scientific">Protomyces lactucae-debilis</name>
    <dbReference type="NCBI Taxonomy" id="2754530"/>
    <lineage>
        <taxon>Eukaryota</taxon>
        <taxon>Fungi</taxon>
        <taxon>Dikarya</taxon>
        <taxon>Ascomycota</taxon>
        <taxon>Taphrinomycotina</taxon>
        <taxon>Taphrinomycetes</taxon>
        <taxon>Taphrinales</taxon>
        <taxon>Protomycetaceae</taxon>
        <taxon>Protomyces</taxon>
    </lineage>
</organism>
<keyword evidence="1" id="KW-0479">Metal-binding</keyword>
<dbReference type="GeneID" id="63787190"/>